<dbReference type="AlphaFoldDB" id="A0A2G6KCB4"/>
<evidence type="ECO:0000313" key="1">
    <source>
        <dbReference type="EMBL" id="PIE33010.1"/>
    </source>
</evidence>
<accession>A0A2G6KCB4</accession>
<sequence length="69" mass="7881">MSRVFKKREELKSDEKNFLSKNLLTREELLERNNKNLKYKPHCQLSIADCSLSIGSFKGVVMSGVHPAS</sequence>
<evidence type="ECO:0000313" key="2">
    <source>
        <dbReference type="Proteomes" id="UP000230821"/>
    </source>
</evidence>
<gene>
    <name evidence="1" type="ORF">CSA56_13220</name>
</gene>
<dbReference type="EMBL" id="PDSK01000104">
    <property type="protein sequence ID" value="PIE33010.1"/>
    <property type="molecule type" value="Genomic_DNA"/>
</dbReference>
<dbReference type="Proteomes" id="UP000230821">
    <property type="component" value="Unassembled WGS sequence"/>
</dbReference>
<reference evidence="1 2" key="1">
    <citation type="submission" date="2017-10" db="EMBL/GenBank/DDBJ databases">
        <title>Novel microbial diversity and functional potential in the marine mammal oral microbiome.</title>
        <authorList>
            <person name="Dudek N.K."/>
            <person name="Sun C.L."/>
            <person name="Burstein D."/>
            <person name="Kantor R.S."/>
            <person name="Aliaga Goltsman D.S."/>
            <person name="Bik E.M."/>
            <person name="Thomas B.C."/>
            <person name="Banfield J.F."/>
            <person name="Relman D.A."/>
        </authorList>
    </citation>
    <scope>NUCLEOTIDE SEQUENCE [LARGE SCALE GENOMIC DNA]</scope>
    <source>
        <strain evidence="1">DOLJORAL78_47_16</strain>
    </source>
</reference>
<proteinExistence type="predicted"/>
<comment type="caution">
    <text evidence="1">The sequence shown here is derived from an EMBL/GenBank/DDBJ whole genome shotgun (WGS) entry which is preliminary data.</text>
</comment>
<name>A0A2G6KCB4_9BACT</name>
<protein>
    <submittedName>
        <fullName evidence="1">Uncharacterized protein</fullName>
    </submittedName>
</protein>
<organism evidence="1 2">
    <name type="scientific">candidate division KSB3 bacterium</name>
    <dbReference type="NCBI Taxonomy" id="2044937"/>
    <lineage>
        <taxon>Bacteria</taxon>
        <taxon>candidate division KSB3</taxon>
    </lineage>
</organism>